<dbReference type="RefSeq" id="WP_059210370.1">
    <property type="nucleotide sequence ID" value="NZ_KQ948673.1"/>
</dbReference>
<dbReference type="SMART" id="SM00829">
    <property type="entry name" value="PKS_ER"/>
    <property type="match status" value="1"/>
</dbReference>
<dbReference type="GO" id="GO:0016491">
    <property type="term" value="F:oxidoreductase activity"/>
    <property type="evidence" value="ECO:0007669"/>
    <property type="project" value="UniProtKB-KW"/>
</dbReference>
<dbReference type="PROSITE" id="PS01162">
    <property type="entry name" value="QOR_ZETA_CRYSTAL"/>
    <property type="match status" value="1"/>
</dbReference>
<dbReference type="Pfam" id="PF08240">
    <property type="entry name" value="ADH_N"/>
    <property type="match status" value="1"/>
</dbReference>
<dbReference type="Pfam" id="PF13602">
    <property type="entry name" value="ADH_zinc_N_2"/>
    <property type="match status" value="1"/>
</dbReference>
<dbReference type="InterPro" id="IPR050700">
    <property type="entry name" value="YIM1/Zinc_Alcohol_DH_Fams"/>
</dbReference>
<gene>
    <name evidence="3" type="ORF">AQJ46_40635</name>
</gene>
<dbReference type="PANTHER" id="PTHR11695">
    <property type="entry name" value="ALCOHOL DEHYDROGENASE RELATED"/>
    <property type="match status" value="1"/>
</dbReference>
<name>A0A101RP18_9ACTN</name>
<proteinExistence type="predicted"/>
<organism evidence="3 4">
    <name type="scientific">Streptomyces canus</name>
    <dbReference type="NCBI Taxonomy" id="58343"/>
    <lineage>
        <taxon>Bacteria</taxon>
        <taxon>Bacillati</taxon>
        <taxon>Actinomycetota</taxon>
        <taxon>Actinomycetes</taxon>
        <taxon>Kitasatosporales</taxon>
        <taxon>Streptomycetaceae</taxon>
        <taxon>Streptomyces</taxon>
        <taxon>Streptomyces aurantiacus group</taxon>
    </lineage>
</organism>
<sequence length="337" mass="35621">MKAFLVEKYGKDGVRAADVPEPTVGARDVLVRVGAAGINPLDKMVRNGEFKQLLKYKRPFVLGHDVAGVVTEVGSAVHGFKVGDEVYARPRDLRVGGFAEFIAIDADDVAPKPASLSLEEAAAVPLVALTAWQILVERAHVQPGQKVLVHAGAGGLGSTVIQLAKHLGATVATTANTRSEELVRSLGADVVVDYTKEDFSKVLSGYDLVLDSLGGANLEKSLTVLKPGGLAISVVGPPDAGFAKQLGAPAVMGLVMSTLSRKIRKQAKALGVRYEFLFMQANGSQLRKLGALYDSGKLRPVIDSTFPFDQTLEAMAHVEQGRTKAGKVVVSMVPDGE</sequence>
<dbReference type="Gene3D" id="3.40.50.720">
    <property type="entry name" value="NAD(P)-binding Rossmann-like Domain"/>
    <property type="match status" value="1"/>
</dbReference>
<dbReference type="CDD" id="cd05289">
    <property type="entry name" value="MDR_like_2"/>
    <property type="match status" value="1"/>
</dbReference>
<reference evidence="3 4" key="1">
    <citation type="submission" date="2015-10" db="EMBL/GenBank/DDBJ databases">
        <title>Draft genome sequence of Streptomyces canus DSM 40017, type strain for the species Streptomyces canus.</title>
        <authorList>
            <person name="Ruckert C."/>
            <person name="Winkler A."/>
            <person name="Kalinowski J."/>
            <person name="Kampfer P."/>
            <person name="Glaeser S."/>
        </authorList>
    </citation>
    <scope>NUCLEOTIDE SEQUENCE [LARGE SCALE GENOMIC DNA]</scope>
    <source>
        <strain evidence="3 4">DSM 40017</strain>
    </source>
</reference>
<dbReference type="InterPro" id="IPR013154">
    <property type="entry name" value="ADH-like_N"/>
</dbReference>
<evidence type="ECO:0000313" key="4">
    <source>
        <dbReference type="Proteomes" id="UP000053669"/>
    </source>
</evidence>
<evidence type="ECO:0000259" key="2">
    <source>
        <dbReference type="SMART" id="SM00829"/>
    </source>
</evidence>
<dbReference type="EMBL" id="LMWU01000052">
    <property type="protein sequence ID" value="KUN59180.1"/>
    <property type="molecule type" value="Genomic_DNA"/>
</dbReference>
<evidence type="ECO:0000313" key="3">
    <source>
        <dbReference type="EMBL" id="KUN59180.1"/>
    </source>
</evidence>
<dbReference type="InterPro" id="IPR011032">
    <property type="entry name" value="GroES-like_sf"/>
</dbReference>
<feature type="domain" description="Enoyl reductase (ER)" evidence="2">
    <location>
        <begin position="10"/>
        <end position="330"/>
    </location>
</feature>
<dbReference type="AlphaFoldDB" id="A0A101RP18"/>
<dbReference type="SUPFAM" id="SSF51735">
    <property type="entry name" value="NAD(P)-binding Rossmann-fold domains"/>
    <property type="match status" value="1"/>
</dbReference>
<dbReference type="InterPro" id="IPR020843">
    <property type="entry name" value="ER"/>
</dbReference>
<protein>
    <submittedName>
        <fullName evidence="3">NADPH:quinone oxidoreductase</fullName>
    </submittedName>
</protein>
<dbReference type="SUPFAM" id="SSF50129">
    <property type="entry name" value="GroES-like"/>
    <property type="match status" value="1"/>
</dbReference>
<evidence type="ECO:0000256" key="1">
    <source>
        <dbReference type="ARBA" id="ARBA00023002"/>
    </source>
</evidence>
<comment type="caution">
    <text evidence="3">The sequence shown here is derived from an EMBL/GenBank/DDBJ whole genome shotgun (WGS) entry which is preliminary data.</text>
</comment>
<dbReference type="STRING" id="58343.AQJ46_40635"/>
<dbReference type="InterPro" id="IPR036291">
    <property type="entry name" value="NAD(P)-bd_dom_sf"/>
</dbReference>
<accession>A0A101RP18</accession>
<dbReference type="Proteomes" id="UP000053669">
    <property type="component" value="Unassembled WGS sequence"/>
</dbReference>
<dbReference type="PANTHER" id="PTHR11695:SF294">
    <property type="entry name" value="RETICULON-4-INTERACTING PROTEIN 1, MITOCHONDRIAL"/>
    <property type="match status" value="1"/>
</dbReference>
<dbReference type="Gene3D" id="3.90.180.10">
    <property type="entry name" value="Medium-chain alcohol dehydrogenases, catalytic domain"/>
    <property type="match status" value="1"/>
</dbReference>
<dbReference type="GO" id="GO:0008270">
    <property type="term" value="F:zinc ion binding"/>
    <property type="evidence" value="ECO:0007669"/>
    <property type="project" value="InterPro"/>
</dbReference>
<dbReference type="InterPro" id="IPR002364">
    <property type="entry name" value="Quin_OxRdtase/zeta-crystal_CS"/>
</dbReference>
<keyword evidence="1" id="KW-0560">Oxidoreductase</keyword>